<organism evidence="2 3">
    <name type="scientific">Bailinhaonella thermotolerans</name>
    <dbReference type="NCBI Taxonomy" id="1070861"/>
    <lineage>
        <taxon>Bacteria</taxon>
        <taxon>Bacillati</taxon>
        <taxon>Actinomycetota</taxon>
        <taxon>Actinomycetes</taxon>
        <taxon>Streptosporangiales</taxon>
        <taxon>Streptosporangiaceae</taxon>
        <taxon>Bailinhaonella</taxon>
    </lineage>
</organism>
<dbReference type="PANTHER" id="PTHR43546:SF7">
    <property type="entry name" value="METALLO-BETA-LACTAMASE DOMAIN-CONTAINING PROTEIN"/>
    <property type="match status" value="1"/>
</dbReference>
<dbReference type="SUPFAM" id="SSF56281">
    <property type="entry name" value="Metallo-hydrolase/oxidoreductase"/>
    <property type="match status" value="1"/>
</dbReference>
<dbReference type="AlphaFoldDB" id="A0A3A4AYL2"/>
<evidence type="ECO:0000313" key="2">
    <source>
        <dbReference type="EMBL" id="RJL24462.1"/>
    </source>
</evidence>
<dbReference type="InterPro" id="IPR001279">
    <property type="entry name" value="Metallo-B-lactamas"/>
</dbReference>
<protein>
    <submittedName>
        <fullName evidence="2">MBL fold metallo-hydrolase</fullName>
    </submittedName>
</protein>
<accession>A0A3A4AYL2</accession>
<evidence type="ECO:0000313" key="3">
    <source>
        <dbReference type="Proteomes" id="UP000265768"/>
    </source>
</evidence>
<dbReference type="Gene3D" id="3.60.15.10">
    <property type="entry name" value="Ribonuclease Z/Hydroxyacylglutathione hydrolase-like"/>
    <property type="match status" value="1"/>
</dbReference>
<keyword evidence="3" id="KW-1185">Reference proteome</keyword>
<dbReference type="EMBL" id="QZEY01000015">
    <property type="protein sequence ID" value="RJL24462.1"/>
    <property type="molecule type" value="Genomic_DNA"/>
</dbReference>
<dbReference type="InterPro" id="IPR036866">
    <property type="entry name" value="RibonucZ/Hydroxyglut_hydro"/>
</dbReference>
<name>A0A3A4AYL2_9ACTN</name>
<dbReference type="Proteomes" id="UP000265768">
    <property type="component" value="Unassembled WGS sequence"/>
</dbReference>
<sequence>MVEDGSLFFVGNATTVLRYGGFTVLTDPNFLRRGQRAYLGYGLTSRRLVDPAVRVDELPPLDVVVLSHLHGDHWDRVARRGLDPEVPVVTTPRAARRIHRQGFTRTRGLPTWSQHVLSTGDRVLRVTALPGRHAPGPARRLLPPVMGSMLEFGDTSGHVDLRVYVSGDTLMYDGVRRIAERYPHIDLALVHLGGTRLLGLLTVTMDAVQGTEWLRAVAPRHTVPIHHDDYTVFKSPLRDFLARAEDQGLAAGIRTLPRGHSLPLPPPR</sequence>
<proteinExistence type="predicted"/>
<keyword evidence="2" id="KW-0378">Hydrolase</keyword>
<dbReference type="GO" id="GO:0016787">
    <property type="term" value="F:hydrolase activity"/>
    <property type="evidence" value="ECO:0007669"/>
    <property type="project" value="UniProtKB-KW"/>
</dbReference>
<evidence type="ECO:0000259" key="1">
    <source>
        <dbReference type="SMART" id="SM00849"/>
    </source>
</evidence>
<dbReference type="OrthoDB" id="3204284at2"/>
<dbReference type="SMART" id="SM00849">
    <property type="entry name" value="Lactamase_B"/>
    <property type="match status" value="1"/>
</dbReference>
<dbReference type="PANTHER" id="PTHR43546">
    <property type="entry name" value="UPF0173 METAL-DEPENDENT HYDROLASE MJ1163-RELATED"/>
    <property type="match status" value="1"/>
</dbReference>
<gene>
    <name evidence="2" type="ORF">D5H75_29520</name>
</gene>
<dbReference type="RefSeq" id="WP_119929838.1">
    <property type="nucleotide sequence ID" value="NZ_QZEY01000015.1"/>
</dbReference>
<feature type="domain" description="Metallo-beta-lactamase" evidence="1">
    <location>
        <begin position="11"/>
        <end position="221"/>
    </location>
</feature>
<reference evidence="2 3" key="1">
    <citation type="submission" date="2018-09" db="EMBL/GenBank/DDBJ databases">
        <title>YIM 75507 draft genome.</title>
        <authorList>
            <person name="Tang S."/>
            <person name="Feng Y."/>
        </authorList>
    </citation>
    <scope>NUCLEOTIDE SEQUENCE [LARGE SCALE GENOMIC DNA]</scope>
    <source>
        <strain evidence="2 3">YIM 75507</strain>
    </source>
</reference>
<dbReference type="InterPro" id="IPR050114">
    <property type="entry name" value="UPF0173_UPF0282_UlaG_hydrolase"/>
</dbReference>
<comment type="caution">
    <text evidence="2">The sequence shown here is derived from an EMBL/GenBank/DDBJ whole genome shotgun (WGS) entry which is preliminary data.</text>
</comment>
<dbReference type="Pfam" id="PF12706">
    <property type="entry name" value="Lactamase_B_2"/>
    <property type="match status" value="1"/>
</dbReference>